<evidence type="ECO:0000313" key="14">
    <source>
        <dbReference type="Proteomes" id="UP000242457"/>
    </source>
</evidence>
<dbReference type="PROSITE" id="PS51375">
    <property type="entry name" value="PPR"/>
    <property type="match status" value="1"/>
</dbReference>
<dbReference type="Pfam" id="PF14700">
    <property type="entry name" value="RPOL_N"/>
    <property type="match status" value="1"/>
</dbReference>
<evidence type="ECO:0000256" key="8">
    <source>
        <dbReference type="ARBA" id="ARBA00048552"/>
    </source>
</evidence>
<evidence type="ECO:0000256" key="2">
    <source>
        <dbReference type="ARBA" id="ARBA00012418"/>
    </source>
</evidence>
<dbReference type="InterPro" id="IPR029262">
    <property type="entry name" value="RPOL_N"/>
</dbReference>
<dbReference type="SMART" id="SM01311">
    <property type="entry name" value="RPOL_N"/>
    <property type="match status" value="1"/>
</dbReference>
<dbReference type="GO" id="GO:0034245">
    <property type="term" value="C:mitochondrial DNA-directed RNA polymerase complex"/>
    <property type="evidence" value="ECO:0007669"/>
    <property type="project" value="TreeGrafter"/>
</dbReference>
<comment type="catalytic activity">
    <reaction evidence="8 10">
        <text>RNA(n) + a ribonucleoside 5'-triphosphate = RNA(n+1) + diphosphate</text>
        <dbReference type="Rhea" id="RHEA:21248"/>
        <dbReference type="Rhea" id="RHEA-COMP:14527"/>
        <dbReference type="Rhea" id="RHEA-COMP:17342"/>
        <dbReference type="ChEBI" id="CHEBI:33019"/>
        <dbReference type="ChEBI" id="CHEBI:61557"/>
        <dbReference type="ChEBI" id="CHEBI:140395"/>
        <dbReference type="EC" id="2.7.7.6"/>
    </reaction>
</comment>
<evidence type="ECO:0000259" key="12">
    <source>
        <dbReference type="SMART" id="SM01311"/>
    </source>
</evidence>
<evidence type="ECO:0000256" key="1">
    <source>
        <dbReference type="ARBA" id="ARBA00009493"/>
    </source>
</evidence>
<dbReference type="EMBL" id="KZ288478">
    <property type="protein sequence ID" value="PBC25264.1"/>
    <property type="molecule type" value="Genomic_DNA"/>
</dbReference>
<dbReference type="InterPro" id="IPR043502">
    <property type="entry name" value="DNA/RNA_pol_sf"/>
</dbReference>
<accession>A0A2A3E160</accession>
<name>A0A2A3E160_APICC</name>
<evidence type="ECO:0000256" key="3">
    <source>
        <dbReference type="ARBA" id="ARBA00022478"/>
    </source>
</evidence>
<protein>
    <recommendedName>
        <fullName evidence="2 10">DNA-directed RNA polymerase</fullName>
        <ecNumber evidence="2 10">2.7.7.6</ecNumber>
    </recommendedName>
</protein>
<dbReference type="Proteomes" id="UP000242457">
    <property type="component" value="Unassembled WGS sequence"/>
</dbReference>
<sequence>MSKFLKHYQVHTYATTANVLDNLPKKKKIKERTKNYAELLAVTNKTASNKRTEIQKLTARDLSMFVNNINTINNSYNDKDSIFNHAFNLKLTEDYHNFYDNEIYMNFENNKDIVIDNENEIKNFYNEKKNNSNVCDKTKNNFNKKKLTKSKEINNLNINALHKTANNKYKIENYVENLMVHIQIYLNCGLLNKANNLLKKYRKKYIQNCDKNIELYNMFLEAYASRRKITKVLELYNMIKEDSLTPTPQTYVYIFDVLGKESASNHIELLKKLNNEMDNYNISFNDIINKSYFKNDQQENVLKAINILMPNFKPSFINIDTTYNCNFLNQIPMSNNYESPVKELLTNKELKNLLKKQFQNELAIEVQIPSIKINEKNINTDIKEKIMEIENQWKKVAFIAFEKNLKCLKEKECQQRNLMVLYPFLEVLDKEHYINAILREIRHLAIGSDTYSTSLKLLYVTVGKYIYRKYEIETKKKTGVLDKIINIYLQYLKWYLYPENKAYLNNMNNRTVWQYFKYKEIKYDESLNTICLQWPIDVIINIGQDIKHSIPAFYTLFRNKGNYLSEQIKPHPFLSKLYKKSCIETLTFDVHLLPSYCPPLPWTSIHSGGYLITKTNFIRSPNIDYQFQNIKSKQLFPVFDSLNQVSSIPWKINTAILDIVIKIFQDGGSVELNVPQSVSVLSPPCSLNKNATIEEKQKVAIAIAQYRQKKNDTYSLWCDTLYKLSIANHFRNEIFWLPYNLDFRGRVYPIPPYLNHLSSDLGRSLLLFAKGKPLGPNGINWLKLHVINLTNFKKGSSLKERLEYANQNIDNIIDSAANPLTGKMWWKQSEEPWQTLAGCIEIANALKSPDIEKYITSFPVHQDGSCNGLQHYAALGKDQIGAESVNLYPFDVPKDIYSEVVSIIENRRQIDAKNNVKVAQLLEGFIKRKIIKQTVMTTVYGVTKYGAKHQIARQLRDTPNFPQEYIWPASIYLTECTFHSLRKMFKSAREIQDWFTECARIISSICCENVEWITPLGLPIVQPYLKQKLNTYVKKNEKSDTIKQRNAFAPNFIHSLDSTHMMLTSLHCNSKNITFVSVHDCFWTHPCSVDTMNKICREQFVALHSNPILEDLSKFFIKRYLPIYKELKYKNDDVKKIHKCLTNIPSKGTFDIHNVLSSTYFFN</sequence>
<keyword evidence="14" id="KW-1185">Reference proteome</keyword>
<dbReference type="InterPro" id="IPR002092">
    <property type="entry name" value="DNA-dir_Rpol_phage-type"/>
</dbReference>
<dbReference type="GO" id="GO:0006390">
    <property type="term" value="P:mitochondrial transcription"/>
    <property type="evidence" value="ECO:0007669"/>
    <property type="project" value="TreeGrafter"/>
</dbReference>
<dbReference type="AlphaFoldDB" id="A0A2A3E160"/>
<evidence type="ECO:0000313" key="13">
    <source>
        <dbReference type="EMBL" id="PBC25264.1"/>
    </source>
</evidence>
<dbReference type="STRING" id="94128.A0A2A3E160"/>
<comment type="function">
    <text evidence="10">DNA-dependent RNA polymerase catalyzes the transcription of DNA into RNA using the four ribonucleoside triphosphates as substrates.</text>
</comment>
<keyword evidence="6" id="KW-0809">Transit peptide</keyword>
<feature type="domain" description="DNA-directed RNA polymerase N-terminal" evidence="12">
    <location>
        <begin position="355"/>
        <end position="647"/>
    </location>
</feature>
<evidence type="ECO:0000256" key="9">
    <source>
        <dbReference type="PROSITE-ProRule" id="PRU00708"/>
    </source>
</evidence>
<feature type="repeat" description="PPR" evidence="9">
    <location>
        <begin position="212"/>
        <end position="246"/>
    </location>
</feature>
<comment type="similarity">
    <text evidence="1 10">Belongs to the phage and mitochondrial RNA polymerase family.</text>
</comment>
<dbReference type="Gene3D" id="1.10.287.280">
    <property type="match status" value="1"/>
</dbReference>
<evidence type="ECO:0000256" key="4">
    <source>
        <dbReference type="ARBA" id="ARBA00022679"/>
    </source>
</evidence>
<organism evidence="13 14">
    <name type="scientific">Apis cerana cerana</name>
    <name type="common">Oriental honeybee</name>
    <dbReference type="NCBI Taxonomy" id="94128"/>
    <lineage>
        <taxon>Eukaryota</taxon>
        <taxon>Metazoa</taxon>
        <taxon>Ecdysozoa</taxon>
        <taxon>Arthropoda</taxon>
        <taxon>Hexapoda</taxon>
        <taxon>Insecta</taxon>
        <taxon>Pterygota</taxon>
        <taxon>Neoptera</taxon>
        <taxon>Endopterygota</taxon>
        <taxon>Hymenoptera</taxon>
        <taxon>Apocrita</taxon>
        <taxon>Aculeata</taxon>
        <taxon>Apoidea</taxon>
        <taxon>Anthophila</taxon>
        <taxon>Apidae</taxon>
        <taxon>Apis</taxon>
    </lineage>
</organism>
<dbReference type="InterPro" id="IPR037159">
    <property type="entry name" value="RNA_POL_N_sf"/>
</dbReference>
<gene>
    <name evidence="13" type="ORF">APICC_05203</name>
</gene>
<keyword evidence="3 10" id="KW-0240">DNA-directed RNA polymerase</keyword>
<dbReference type="Gene3D" id="1.10.1320.10">
    <property type="entry name" value="DNA-directed RNA polymerase, N-terminal domain"/>
    <property type="match status" value="1"/>
</dbReference>
<dbReference type="OrthoDB" id="276422at2759"/>
<dbReference type="Gene3D" id="1.25.40.10">
    <property type="entry name" value="Tetratricopeptide repeat domain"/>
    <property type="match status" value="1"/>
</dbReference>
<feature type="coiled-coil region" evidence="11">
    <location>
        <begin position="263"/>
        <end position="290"/>
    </location>
</feature>
<evidence type="ECO:0000256" key="5">
    <source>
        <dbReference type="ARBA" id="ARBA00022695"/>
    </source>
</evidence>
<dbReference type="GO" id="GO:0001018">
    <property type="term" value="F:mitochondrial promoter sequence-specific DNA binding"/>
    <property type="evidence" value="ECO:0007669"/>
    <property type="project" value="TreeGrafter"/>
</dbReference>
<dbReference type="InterPro" id="IPR011990">
    <property type="entry name" value="TPR-like_helical_dom_sf"/>
</dbReference>
<keyword evidence="11" id="KW-0175">Coiled coil</keyword>
<dbReference type="Pfam" id="PF00940">
    <property type="entry name" value="RNA_pol"/>
    <property type="match status" value="1"/>
</dbReference>
<dbReference type="GO" id="GO:0071897">
    <property type="term" value="P:DNA biosynthetic process"/>
    <property type="evidence" value="ECO:0007669"/>
    <property type="project" value="UniProtKB-ARBA"/>
</dbReference>
<proteinExistence type="inferred from homology"/>
<dbReference type="PROSITE" id="PS00489">
    <property type="entry name" value="RNA_POL_PHAGE_2"/>
    <property type="match status" value="1"/>
</dbReference>
<dbReference type="PANTHER" id="PTHR10102">
    <property type="entry name" value="DNA-DIRECTED RNA POLYMERASE, MITOCHONDRIAL"/>
    <property type="match status" value="1"/>
</dbReference>
<dbReference type="PROSITE" id="PS00900">
    <property type="entry name" value="RNA_POL_PHAGE_1"/>
    <property type="match status" value="1"/>
</dbReference>
<keyword evidence="5 10" id="KW-0548">Nucleotidyltransferase</keyword>
<dbReference type="SUPFAM" id="SSF56672">
    <property type="entry name" value="DNA/RNA polymerases"/>
    <property type="match status" value="1"/>
</dbReference>
<evidence type="ECO:0000256" key="7">
    <source>
        <dbReference type="ARBA" id="ARBA00023163"/>
    </source>
</evidence>
<dbReference type="PANTHER" id="PTHR10102:SF0">
    <property type="entry name" value="DNA-DIRECTED RNA POLYMERASE, MITOCHONDRIAL"/>
    <property type="match status" value="1"/>
</dbReference>
<dbReference type="InterPro" id="IPR002885">
    <property type="entry name" value="PPR_rpt"/>
</dbReference>
<dbReference type="Gene3D" id="1.10.150.20">
    <property type="entry name" value="5' to 3' exonuclease, C-terminal subdomain"/>
    <property type="match status" value="1"/>
</dbReference>
<dbReference type="GO" id="GO:0003899">
    <property type="term" value="F:DNA-directed RNA polymerase activity"/>
    <property type="evidence" value="ECO:0007669"/>
    <property type="project" value="UniProtKB-EC"/>
</dbReference>
<keyword evidence="7 10" id="KW-0804">Transcription</keyword>
<reference evidence="13 14" key="1">
    <citation type="submission" date="2014-07" db="EMBL/GenBank/DDBJ databases">
        <title>Genomic and transcriptomic analysis on Apis cerana provide comprehensive insights into honey bee biology.</title>
        <authorList>
            <person name="Diao Q."/>
            <person name="Sun L."/>
            <person name="Zheng H."/>
            <person name="Zheng H."/>
            <person name="Xu S."/>
            <person name="Wang S."/>
            <person name="Zeng Z."/>
            <person name="Hu F."/>
            <person name="Su S."/>
            <person name="Wu J."/>
        </authorList>
    </citation>
    <scope>NUCLEOTIDE SEQUENCE [LARGE SCALE GENOMIC DNA]</scope>
    <source>
        <tissue evidence="13">Pupae without intestine</tissue>
    </source>
</reference>
<dbReference type="InterPro" id="IPR046950">
    <property type="entry name" value="DNA-dir_Rpol_C_phage-type"/>
</dbReference>
<evidence type="ECO:0000256" key="6">
    <source>
        <dbReference type="ARBA" id="ARBA00022946"/>
    </source>
</evidence>
<dbReference type="FunFam" id="1.10.287.280:FF:000001">
    <property type="entry name" value="DNA-directed RNA polymerase"/>
    <property type="match status" value="1"/>
</dbReference>
<evidence type="ECO:0000256" key="11">
    <source>
        <dbReference type="SAM" id="Coils"/>
    </source>
</evidence>
<dbReference type="EC" id="2.7.7.6" evidence="2 10"/>
<keyword evidence="4 10" id="KW-0808">Transferase</keyword>
<evidence type="ECO:0000256" key="10">
    <source>
        <dbReference type="RuleBase" id="RU003805"/>
    </source>
</evidence>